<dbReference type="Pfam" id="PF00005">
    <property type="entry name" value="ABC_tran"/>
    <property type="match status" value="1"/>
</dbReference>
<reference evidence="2" key="1">
    <citation type="submission" date="2020-08" db="EMBL/GenBank/DDBJ databases">
        <title>Phytoplasma sp. strain PR08 associated with Phyllody Disease of Parthenium hysterophorus.</title>
        <authorList>
            <person name="Kirdat K."/>
            <person name="Tiwarekar B."/>
            <person name="Yadav A."/>
        </authorList>
    </citation>
    <scope>NUCLEOTIDE SEQUENCE [LARGE SCALE GENOMIC DNA]</scope>
    <source>
        <strain evidence="2">PR08</strain>
    </source>
</reference>
<dbReference type="AlphaFoldDB" id="A0A7S7FZQ8"/>
<proteinExistence type="predicted"/>
<dbReference type="EMBL" id="CP060385">
    <property type="protein sequence ID" value="QOX89577.1"/>
    <property type="molecule type" value="Genomic_DNA"/>
</dbReference>
<dbReference type="InterPro" id="IPR027417">
    <property type="entry name" value="P-loop_NTPase"/>
</dbReference>
<dbReference type="GO" id="GO:0016887">
    <property type="term" value="F:ATP hydrolysis activity"/>
    <property type="evidence" value="ECO:0007669"/>
    <property type="project" value="InterPro"/>
</dbReference>
<gene>
    <name evidence="2" type="ORF">H7685_01620</name>
</gene>
<dbReference type="GO" id="GO:0022857">
    <property type="term" value="F:transmembrane transporter activity"/>
    <property type="evidence" value="ECO:0007669"/>
    <property type="project" value="TreeGrafter"/>
</dbReference>
<accession>A0A7S7FZQ8</accession>
<sequence length="121" mass="13498">MNNILNEVDLAVFGSRNVNALSGGQKQRVAIARAMIKEPDFLIADEPTGALDSVTGEQILRLFSKIAKQKLIILVSHDLEIAHKYADRIIELKDGQIIKDQIRKSKNIFVDISDSDVKIKN</sequence>
<dbReference type="InterPro" id="IPR003439">
    <property type="entry name" value="ABC_transporter-like_ATP-bd"/>
</dbReference>
<dbReference type="GO" id="GO:0005524">
    <property type="term" value="F:ATP binding"/>
    <property type="evidence" value="ECO:0007669"/>
    <property type="project" value="UniProtKB-KW"/>
</dbReference>
<dbReference type="InterPro" id="IPR015854">
    <property type="entry name" value="ABC_transpr_LolD-like"/>
</dbReference>
<protein>
    <submittedName>
        <fullName evidence="2">ATP-binding cassette domain-containing protein</fullName>
    </submittedName>
</protein>
<dbReference type="PANTHER" id="PTHR24220">
    <property type="entry name" value="IMPORT ATP-BINDING PROTEIN"/>
    <property type="match status" value="1"/>
</dbReference>
<organism evidence="2">
    <name type="scientific">Candidatus Phytoplasma australasiaticum subsp. australasiaticum</name>
    <dbReference type="NCBI Taxonomy" id="2832407"/>
    <lineage>
        <taxon>Bacteria</taxon>
        <taxon>Bacillati</taxon>
        <taxon>Mycoplasmatota</taxon>
        <taxon>Mollicutes</taxon>
        <taxon>Acholeplasmatales</taxon>
        <taxon>Acholeplasmataceae</taxon>
        <taxon>Candidatus Phytoplasma</taxon>
        <taxon>16SrII (Peanut WB group)</taxon>
        <taxon>Candidatus Phytoplasma australasiaticum</taxon>
    </lineage>
</organism>
<evidence type="ECO:0000259" key="1">
    <source>
        <dbReference type="Pfam" id="PF00005"/>
    </source>
</evidence>
<evidence type="ECO:0000313" key="2">
    <source>
        <dbReference type="EMBL" id="QOX89577.1"/>
    </source>
</evidence>
<keyword evidence="2" id="KW-0067">ATP-binding</keyword>
<dbReference type="PANTHER" id="PTHR24220:SF692">
    <property type="entry name" value="ABC TRANSPORTER DOMAIN-CONTAINING PROTEIN"/>
    <property type="match status" value="1"/>
</dbReference>
<dbReference type="GO" id="GO:0005886">
    <property type="term" value="C:plasma membrane"/>
    <property type="evidence" value="ECO:0007669"/>
    <property type="project" value="TreeGrafter"/>
</dbReference>
<dbReference type="SUPFAM" id="SSF52540">
    <property type="entry name" value="P-loop containing nucleoside triphosphate hydrolases"/>
    <property type="match status" value="1"/>
</dbReference>
<dbReference type="Gene3D" id="3.40.50.300">
    <property type="entry name" value="P-loop containing nucleotide triphosphate hydrolases"/>
    <property type="match status" value="1"/>
</dbReference>
<feature type="domain" description="ABC transporter" evidence="1">
    <location>
        <begin position="2"/>
        <end position="48"/>
    </location>
</feature>
<keyword evidence="2" id="KW-0547">Nucleotide-binding</keyword>
<name>A0A7S7FZQ8_9MOLU</name>